<proteinExistence type="predicted"/>
<reference evidence="2" key="1">
    <citation type="submission" date="2025-08" db="UniProtKB">
        <authorList>
            <consortium name="Ensembl"/>
        </authorList>
    </citation>
    <scope>IDENTIFICATION</scope>
</reference>
<dbReference type="AlphaFoldDB" id="A0A8C6GAI5"/>
<keyword evidence="3" id="KW-1185">Reference proteome</keyword>
<evidence type="ECO:0000313" key="2">
    <source>
        <dbReference type="Ensembl" id="ENSMSIP00000003145.1"/>
    </source>
</evidence>
<accession>A0A8C6GAI5</accession>
<keyword evidence="1" id="KW-0732">Signal</keyword>
<evidence type="ECO:0000313" key="3">
    <source>
        <dbReference type="Proteomes" id="UP000694415"/>
    </source>
</evidence>
<evidence type="ECO:0000256" key="1">
    <source>
        <dbReference type="SAM" id="SignalP"/>
    </source>
</evidence>
<feature type="signal peptide" evidence="1">
    <location>
        <begin position="1"/>
        <end position="22"/>
    </location>
</feature>
<evidence type="ECO:0008006" key="4">
    <source>
        <dbReference type="Google" id="ProtNLM"/>
    </source>
</evidence>
<dbReference type="Ensembl" id="ENSMSIT00000003989.1">
    <property type="protein sequence ID" value="ENSMSIP00000003145.1"/>
    <property type="gene ID" value="ENSMSIG00000002941.1"/>
</dbReference>
<name>A0A8C6GAI5_MUSSI</name>
<organism evidence="2 3">
    <name type="scientific">Mus spicilegus</name>
    <name type="common">Mound-building mouse</name>
    <dbReference type="NCBI Taxonomy" id="10103"/>
    <lineage>
        <taxon>Eukaryota</taxon>
        <taxon>Metazoa</taxon>
        <taxon>Chordata</taxon>
        <taxon>Craniata</taxon>
        <taxon>Vertebrata</taxon>
        <taxon>Euteleostomi</taxon>
        <taxon>Mammalia</taxon>
        <taxon>Eutheria</taxon>
        <taxon>Euarchontoglires</taxon>
        <taxon>Glires</taxon>
        <taxon>Rodentia</taxon>
        <taxon>Myomorpha</taxon>
        <taxon>Muroidea</taxon>
        <taxon>Muridae</taxon>
        <taxon>Murinae</taxon>
        <taxon>Mus</taxon>
        <taxon>Mus</taxon>
    </lineage>
</organism>
<protein>
    <recommendedName>
        <fullName evidence="4">Cadherin-11</fullName>
    </recommendedName>
</protein>
<sequence length="97" mass="11421">MKENYCLQAALVCLSMLYHSQAFALERRSHLRPSFHGHHEKGKEGQVLQRSKRGWVWNQFFVIEEYTGPDPVLVGRVRLLIFDVDMSICAHYQCRRT</sequence>
<feature type="chain" id="PRO_5034283327" description="Cadherin-11" evidence="1">
    <location>
        <begin position="23"/>
        <end position="97"/>
    </location>
</feature>
<dbReference type="Proteomes" id="UP000694415">
    <property type="component" value="Unplaced"/>
</dbReference>
<dbReference type="GeneTree" id="ENSGT00940000153691"/>
<reference evidence="2" key="2">
    <citation type="submission" date="2025-09" db="UniProtKB">
        <authorList>
            <consortium name="Ensembl"/>
        </authorList>
    </citation>
    <scope>IDENTIFICATION</scope>
</reference>